<evidence type="ECO:0000313" key="6">
    <source>
        <dbReference type="Proteomes" id="UP001165160"/>
    </source>
</evidence>
<evidence type="ECO:0000256" key="3">
    <source>
        <dbReference type="ARBA" id="ARBA00022679"/>
    </source>
</evidence>
<dbReference type="Pfam" id="PF01239">
    <property type="entry name" value="PPTA"/>
    <property type="match status" value="1"/>
</dbReference>
<gene>
    <name evidence="5" type="ORF">TrVE_jg4988</name>
</gene>
<comment type="similarity">
    <text evidence="1">Belongs to the protein prenyltransferase subunit alpha family.</text>
</comment>
<dbReference type="InterPro" id="IPR002088">
    <property type="entry name" value="Prenyl_trans_a"/>
</dbReference>
<dbReference type="Proteomes" id="UP001165160">
    <property type="component" value="Unassembled WGS sequence"/>
</dbReference>
<evidence type="ECO:0000256" key="4">
    <source>
        <dbReference type="ARBA" id="ARBA00022737"/>
    </source>
</evidence>
<evidence type="ECO:0000256" key="1">
    <source>
        <dbReference type="ARBA" id="ARBA00006734"/>
    </source>
</evidence>
<name>A0A9W7CD62_9STRA</name>
<dbReference type="PROSITE" id="PS51147">
    <property type="entry name" value="PFTA"/>
    <property type="match status" value="1"/>
</dbReference>
<dbReference type="AlphaFoldDB" id="A0A9W7CD62"/>
<dbReference type="PANTHER" id="PTHR11129">
    <property type="entry name" value="PROTEIN FARNESYLTRANSFERASE ALPHA SUBUNIT/RAB GERANYLGERANYL TRANSFERASE ALPHA SUBUNIT"/>
    <property type="match status" value="1"/>
</dbReference>
<dbReference type="EMBL" id="BRXX01000369">
    <property type="protein sequence ID" value="GMI07712.1"/>
    <property type="molecule type" value="Genomic_DNA"/>
</dbReference>
<organism evidence="5 6">
    <name type="scientific">Triparma verrucosa</name>
    <dbReference type="NCBI Taxonomy" id="1606542"/>
    <lineage>
        <taxon>Eukaryota</taxon>
        <taxon>Sar</taxon>
        <taxon>Stramenopiles</taxon>
        <taxon>Ochrophyta</taxon>
        <taxon>Bolidophyceae</taxon>
        <taxon>Parmales</taxon>
        <taxon>Triparmaceae</taxon>
        <taxon>Triparma</taxon>
    </lineage>
</organism>
<comment type="caution">
    <text evidence="5">The sequence shown here is derived from an EMBL/GenBank/DDBJ whole genome shotgun (WGS) entry which is preliminary data.</text>
</comment>
<reference evidence="6" key="1">
    <citation type="journal article" date="2023" name="Commun. Biol.">
        <title>Genome analysis of Parmales, the sister group of diatoms, reveals the evolutionary specialization of diatoms from phago-mixotrophs to photoautotrophs.</title>
        <authorList>
            <person name="Ban H."/>
            <person name="Sato S."/>
            <person name="Yoshikawa S."/>
            <person name="Yamada K."/>
            <person name="Nakamura Y."/>
            <person name="Ichinomiya M."/>
            <person name="Sato N."/>
            <person name="Blanc-Mathieu R."/>
            <person name="Endo H."/>
            <person name="Kuwata A."/>
            <person name="Ogata H."/>
        </authorList>
    </citation>
    <scope>NUCLEOTIDE SEQUENCE [LARGE SCALE GENOMIC DNA]</scope>
    <source>
        <strain evidence="6">NIES 3699</strain>
    </source>
</reference>
<dbReference type="SUPFAM" id="SSF48439">
    <property type="entry name" value="Protein prenylyltransferase"/>
    <property type="match status" value="1"/>
</dbReference>
<proteinExistence type="inferred from homology"/>
<evidence type="ECO:0000313" key="5">
    <source>
        <dbReference type="EMBL" id="GMI07712.1"/>
    </source>
</evidence>
<keyword evidence="4" id="KW-0677">Repeat</keyword>
<dbReference type="GO" id="GO:0008318">
    <property type="term" value="F:protein prenyltransferase activity"/>
    <property type="evidence" value="ECO:0007669"/>
    <property type="project" value="InterPro"/>
</dbReference>
<keyword evidence="3" id="KW-0808">Transferase</keyword>
<dbReference type="Gene3D" id="1.25.40.120">
    <property type="entry name" value="Protein prenylyltransferase"/>
    <property type="match status" value="1"/>
</dbReference>
<keyword evidence="2" id="KW-0637">Prenyltransferase</keyword>
<protein>
    <submittedName>
        <fullName evidence="5">Uncharacterized protein</fullName>
    </submittedName>
</protein>
<dbReference type="GO" id="GO:0005737">
    <property type="term" value="C:cytoplasm"/>
    <property type="evidence" value="ECO:0007669"/>
    <property type="project" value="TreeGrafter"/>
</dbReference>
<evidence type="ECO:0000256" key="2">
    <source>
        <dbReference type="ARBA" id="ARBA00022602"/>
    </source>
</evidence>
<keyword evidence="6" id="KW-1185">Reference proteome</keyword>
<accession>A0A9W7CD62</accession>
<sequence length="376" mass="42814">MATYEPFIWPIPTSKVVKVPKLFRTLLSLIFTAPFPSELGFAPLLDDGDELDGKLFDKITEEECSVVAINAAKLGEIAFKARDFHESTSKCPPAHAPSLKILSTYILLLFHPSSSTHYNLRRTLLLTSPPSVLKGELYLTSLILIRSGKSSPTWSYRKDVLNLLLNHPSTPVVSHPSILSTELNFVTRIIKYYPKNYYAFNHRRYVLLRSPSLLELDLEVTLEELKMNNSDNSRVAHIDWLLDNVKGEVDLEGVLERLEGWGGEYPEAETIWRAVRAVGLRVLKGGGVRGEVLRRWWEDCEVIGRGEGGRKGKKHQESRLKAYLWCVSVWVRDGNGGEVEGRMGRKIRTMCLKELGRREQVNEHLDRLKDTELMNF</sequence>